<sequence length="38" mass="3986">MDASDIRFLLGSIAVHVAAAHARVGRASAIRRCHVEAG</sequence>
<protein>
    <submittedName>
        <fullName evidence="1">Uncharacterized protein</fullName>
    </submittedName>
</protein>
<organism evidence="1 2">
    <name type="scientific">Burkholderia multivorans CGD2</name>
    <dbReference type="NCBI Taxonomy" id="513052"/>
    <lineage>
        <taxon>Bacteria</taxon>
        <taxon>Pseudomonadati</taxon>
        <taxon>Pseudomonadota</taxon>
        <taxon>Betaproteobacteria</taxon>
        <taxon>Burkholderiales</taxon>
        <taxon>Burkholderiaceae</taxon>
        <taxon>Burkholderia</taxon>
        <taxon>Burkholderia cepacia complex</taxon>
    </lineage>
</organism>
<proteinExistence type="predicted"/>
<name>B9BJJ1_9BURK</name>
<reference evidence="1 2" key="1">
    <citation type="journal article" date="2012" name="J. Bacteriol.">
        <title>Draft Genome Sequence Determination for Cystic Fibrosis and Chronic Granulomatous Disease Burkholderia multivorans Isolates.</title>
        <authorList>
            <person name="Varga J.J."/>
            <person name="Losada L."/>
            <person name="Zelazny A.M."/>
            <person name="Brinkac L."/>
            <person name="Harkins D."/>
            <person name="Radune D."/>
            <person name="Hostetler J."/>
            <person name="Sampaio E.P."/>
            <person name="Ronning C.M."/>
            <person name="Nierman W.C."/>
            <person name="Greenberg D.E."/>
            <person name="Holland S.M."/>
            <person name="Goldberg J.B."/>
        </authorList>
    </citation>
    <scope>NUCLEOTIDE SEQUENCE [LARGE SCALE GENOMIC DNA]</scope>
    <source>
        <strain evidence="1 2">CGD2</strain>
    </source>
</reference>
<dbReference type="AlphaFoldDB" id="B9BJJ1"/>
<comment type="caution">
    <text evidence="1">The sequence shown here is derived from an EMBL/GenBank/DDBJ whole genome shotgun (WGS) entry which is preliminary data.</text>
</comment>
<dbReference type="Proteomes" id="UP000004535">
    <property type="component" value="Unassembled WGS sequence"/>
</dbReference>
<accession>B9BJJ1</accession>
<dbReference type="EMBL" id="ACFC01000001">
    <property type="protein sequence ID" value="EEE09874.1"/>
    <property type="molecule type" value="Genomic_DNA"/>
</dbReference>
<gene>
    <name evidence="1" type="ORF">BURMUCGD2_5247</name>
</gene>
<evidence type="ECO:0000313" key="1">
    <source>
        <dbReference type="EMBL" id="EEE09874.1"/>
    </source>
</evidence>
<evidence type="ECO:0000313" key="2">
    <source>
        <dbReference type="Proteomes" id="UP000004535"/>
    </source>
</evidence>